<dbReference type="Proteomes" id="UP000450676">
    <property type="component" value="Unassembled WGS sequence"/>
</dbReference>
<name>A0A7X4HAX9_9BURK</name>
<evidence type="ECO:0000313" key="2">
    <source>
        <dbReference type="Proteomes" id="UP000450676"/>
    </source>
</evidence>
<accession>A0A7X4HAX9</accession>
<evidence type="ECO:0000313" key="1">
    <source>
        <dbReference type="EMBL" id="MYN07504.1"/>
    </source>
</evidence>
<comment type="caution">
    <text evidence="1">The sequence shown here is derived from an EMBL/GenBank/DDBJ whole genome shotgun (WGS) entry which is preliminary data.</text>
</comment>
<dbReference type="AlphaFoldDB" id="A0A7X4HAX9"/>
<keyword evidence="2" id="KW-1185">Reference proteome</keyword>
<sequence length="113" mass="12094">MHNADISFARVLGVVEMTLCVDGVAVARTASPESVVRELQIRGGRELRLEGGLVLELPTTLKTLDMASGLAWSEPMAALKLIAACCDLGEIPIFSYPERRARPRAEATAIGMA</sequence>
<protein>
    <submittedName>
        <fullName evidence="1">Uncharacterized protein</fullName>
    </submittedName>
</protein>
<reference evidence="1 2" key="1">
    <citation type="submission" date="2019-12" db="EMBL/GenBank/DDBJ databases">
        <title>Novel species isolated from a subtropical stream in China.</title>
        <authorList>
            <person name="Lu H."/>
        </authorList>
    </citation>
    <scope>NUCLEOTIDE SEQUENCE [LARGE SCALE GENOMIC DNA]</scope>
    <source>
        <strain evidence="1 2">FT127W</strain>
    </source>
</reference>
<gene>
    <name evidence="1" type="ORF">GTP77_09130</name>
</gene>
<dbReference type="EMBL" id="WWCU01000007">
    <property type="protein sequence ID" value="MYN07504.1"/>
    <property type="molecule type" value="Genomic_DNA"/>
</dbReference>
<proteinExistence type="predicted"/>
<organism evidence="1 2">
    <name type="scientific">Pseudoduganella aquatica</name>
    <dbReference type="NCBI Taxonomy" id="2660641"/>
    <lineage>
        <taxon>Bacteria</taxon>
        <taxon>Pseudomonadati</taxon>
        <taxon>Pseudomonadota</taxon>
        <taxon>Betaproteobacteria</taxon>
        <taxon>Burkholderiales</taxon>
        <taxon>Oxalobacteraceae</taxon>
        <taxon>Telluria group</taxon>
        <taxon>Pseudoduganella</taxon>
    </lineage>
</organism>